<accession>A0A4D6LES9</accession>
<dbReference type="AlphaFoldDB" id="A0A4D6LES9"/>
<name>A0A4D6LES9_VIGUN</name>
<evidence type="ECO:0000313" key="1">
    <source>
        <dbReference type="EMBL" id="QCD86835.1"/>
    </source>
</evidence>
<keyword evidence="2" id="KW-1185">Reference proteome</keyword>
<proteinExistence type="predicted"/>
<gene>
    <name evidence="1" type="ORF">DEO72_LG3g1361</name>
</gene>
<organism evidence="1 2">
    <name type="scientific">Vigna unguiculata</name>
    <name type="common">Cowpea</name>
    <dbReference type="NCBI Taxonomy" id="3917"/>
    <lineage>
        <taxon>Eukaryota</taxon>
        <taxon>Viridiplantae</taxon>
        <taxon>Streptophyta</taxon>
        <taxon>Embryophyta</taxon>
        <taxon>Tracheophyta</taxon>
        <taxon>Spermatophyta</taxon>
        <taxon>Magnoliopsida</taxon>
        <taxon>eudicotyledons</taxon>
        <taxon>Gunneridae</taxon>
        <taxon>Pentapetalae</taxon>
        <taxon>rosids</taxon>
        <taxon>fabids</taxon>
        <taxon>Fabales</taxon>
        <taxon>Fabaceae</taxon>
        <taxon>Papilionoideae</taxon>
        <taxon>50 kb inversion clade</taxon>
        <taxon>NPAAA clade</taxon>
        <taxon>indigoferoid/millettioid clade</taxon>
        <taxon>Phaseoleae</taxon>
        <taxon>Vigna</taxon>
    </lineage>
</organism>
<protein>
    <submittedName>
        <fullName evidence="1">Uncharacterized protein</fullName>
    </submittedName>
</protein>
<sequence>MLVACALFGEAQMQWTGDMLLRSSPAMWLYGGCCVVAMVARSGDGCTIAAPARCRDEDVVAGAFCVHGQAVAMVRVSSPLLQVRSGARWRMVMVASLMVVRRTRGDRGWHGGWWWLKWLRFFGVKAGAVKDDGTVVAGEFATVAGEGGDCQHGDGGRGEKIRVRVSF</sequence>
<evidence type="ECO:0000313" key="2">
    <source>
        <dbReference type="Proteomes" id="UP000501690"/>
    </source>
</evidence>
<dbReference type="EMBL" id="CP039347">
    <property type="protein sequence ID" value="QCD86835.1"/>
    <property type="molecule type" value="Genomic_DNA"/>
</dbReference>
<dbReference type="Proteomes" id="UP000501690">
    <property type="component" value="Linkage Group LG3"/>
</dbReference>
<reference evidence="1 2" key="1">
    <citation type="submission" date="2019-04" db="EMBL/GenBank/DDBJ databases">
        <title>An improved genome assembly and genetic linkage map for asparagus bean, Vigna unguiculata ssp. sesquipedialis.</title>
        <authorList>
            <person name="Xia Q."/>
            <person name="Zhang R."/>
            <person name="Dong Y."/>
        </authorList>
    </citation>
    <scope>NUCLEOTIDE SEQUENCE [LARGE SCALE GENOMIC DNA]</scope>
    <source>
        <tissue evidence="1">Leaf</tissue>
    </source>
</reference>